<dbReference type="Gene3D" id="3.40.50.1820">
    <property type="entry name" value="alpha/beta hydrolase"/>
    <property type="match status" value="1"/>
</dbReference>
<dbReference type="InterPro" id="IPR029058">
    <property type="entry name" value="AB_hydrolase_fold"/>
</dbReference>
<dbReference type="STRING" id="69.GLE_2023"/>
<gene>
    <name evidence="3" type="ORF">GLE_2023</name>
</gene>
<sequence>MSRIPALLALLLAAGAAPAGAAECQDTAKYADARAVIEDLDRINSPGGIQEAYAAPIGGIRQWINVRGQDRDNPILLFVHGGPASPLIPTLWQFQRPLEEYFTVVNYDQRGAGKTYTLQDPQGYADTIHIATYVDDAIEVAQYVRQRYGKRKIVLAGHSWGTIVGMQAALKRPDLFYAYVGIGQAIKVMENEKLSFDYGMQQALARGNTAAVEEMKTIAPYPGDQPVTRERIIAARKWSQHYGGLTAYRDESPYFYRAARLSPDYVDDCERAAVDAGNVFTLGRILPEFLAVDMSGVREFPIPVVMFMGRHDYTTPSQPTAAWLARVRAPYKRGVWFERSSHMMQWEEPGKLLTSLLTYVRPLAADAQPRTAARPAPRQR</sequence>
<dbReference type="InterPro" id="IPR000073">
    <property type="entry name" value="AB_hydrolase_1"/>
</dbReference>
<accession>A0A0S2DG74</accession>
<name>A0A0S2DG74_LYSEN</name>
<dbReference type="KEGG" id="lez:GLE_2023"/>
<evidence type="ECO:0000313" key="4">
    <source>
        <dbReference type="Proteomes" id="UP000061569"/>
    </source>
</evidence>
<dbReference type="GO" id="GO:0006508">
    <property type="term" value="P:proteolysis"/>
    <property type="evidence" value="ECO:0007669"/>
    <property type="project" value="InterPro"/>
</dbReference>
<dbReference type="GO" id="GO:0016020">
    <property type="term" value="C:membrane"/>
    <property type="evidence" value="ECO:0007669"/>
    <property type="project" value="TreeGrafter"/>
</dbReference>
<evidence type="ECO:0000256" key="1">
    <source>
        <dbReference type="ARBA" id="ARBA00010088"/>
    </source>
</evidence>
<dbReference type="SUPFAM" id="SSF53474">
    <property type="entry name" value="alpha/beta-Hydrolases"/>
    <property type="match status" value="1"/>
</dbReference>
<evidence type="ECO:0000256" key="2">
    <source>
        <dbReference type="ARBA" id="ARBA00022801"/>
    </source>
</evidence>
<proteinExistence type="inferred from homology"/>
<dbReference type="Proteomes" id="UP000061569">
    <property type="component" value="Chromosome"/>
</dbReference>
<keyword evidence="2 3" id="KW-0378">Hydrolase</keyword>
<dbReference type="OrthoDB" id="9796770at2"/>
<dbReference type="GO" id="GO:0008233">
    <property type="term" value="F:peptidase activity"/>
    <property type="evidence" value="ECO:0007669"/>
    <property type="project" value="InterPro"/>
</dbReference>
<evidence type="ECO:0000313" key="3">
    <source>
        <dbReference type="EMBL" id="ALN57373.1"/>
    </source>
</evidence>
<comment type="similarity">
    <text evidence="1">Belongs to the peptidase S33 family.</text>
</comment>
<dbReference type="PATRIC" id="fig|69.6.peg.1988"/>
<dbReference type="InterPro" id="IPR002410">
    <property type="entry name" value="Peptidase_S33"/>
</dbReference>
<dbReference type="EMBL" id="CP013140">
    <property type="protein sequence ID" value="ALN57373.1"/>
    <property type="molecule type" value="Genomic_DNA"/>
</dbReference>
<dbReference type="AlphaFoldDB" id="A0A0S2DG74"/>
<dbReference type="PANTHER" id="PTHR43798">
    <property type="entry name" value="MONOACYLGLYCEROL LIPASE"/>
    <property type="match status" value="1"/>
</dbReference>
<dbReference type="PRINTS" id="PR00793">
    <property type="entry name" value="PROAMNOPTASE"/>
</dbReference>
<protein>
    <submittedName>
        <fullName evidence="3">Hydrolase, alpha/beta fold family protein</fullName>
    </submittedName>
</protein>
<organism evidence="3 4">
    <name type="scientific">Lysobacter enzymogenes</name>
    <dbReference type="NCBI Taxonomy" id="69"/>
    <lineage>
        <taxon>Bacteria</taxon>
        <taxon>Pseudomonadati</taxon>
        <taxon>Pseudomonadota</taxon>
        <taxon>Gammaproteobacteria</taxon>
        <taxon>Lysobacterales</taxon>
        <taxon>Lysobacteraceae</taxon>
        <taxon>Lysobacter</taxon>
    </lineage>
</organism>
<dbReference type="InterPro" id="IPR050266">
    <property type="entry name" value="AB_hydrolase_sf"/>
</dbReference>
<dbReference type="Pfam" id="PF12697">
    <property type="entry name" value="Abhydrolase_6"/>
    <property type="match status" value="1"/>
</dbReference>
<dbReference type="PANTHER" id="PTHR43798:SF33">
    <property type="entry name" value="HYDROLASE, PUTATIVE (AFU_ORTHOLOGUE AFUA_2G14860)-RELATED"/>
    <property type="match status" value="1"/>
</dbReference>
<reference evidence="3 4" key="1">
    <citation type="submission" date="2015-11" db="EMBL/GenBank/DDBJ databases">
        <title>Genome sequences of Lysobacter enzymogenes strain C3 and Lysobacter antibioticus ATCC 29479.</title>
        <authorList>
            <person name="Kobayashi D.Y."/>
        </authorList>
    </citation>
    <scope>NUCLEOTIDE SEQUENCE [LARGE SCALE GENOMIC DNA]</scope>
    <source>
        <strain evidence="3 4">C3</strain>
    </source>
</reference>